<name>A0AAN9A2S7_HALRR</name>
<dbReference type="AlphaFoldDB" id="A0AAN9A2S7"/>
<accession>A0AAN9A2S7</accession>
<gene>
    <name evidence="1" type="ORF">SK128_009698</name>
</gene>
<comment type="caution">
    <text evidence="1">The sequence shown here is derived from an EMBL/GenBank/DDBJ whole genome shotgun (WGS) entry which is preliminary data.</text>
</comment>
<dbReference type="EMBL" id="JAXCGZ010013287">
    <property type="protein sequence ID" value="KAK7072968.1"/>
    <property type="molecule type" value="Genomic_DNA"/>
</dbReference>
<protein>
    <submittedName>
        <fullName evidence="1">Uncharacterized protein</fullName>
    </submittedName>
</protein>
<proteinExistence type="predicted"/>
<evidence type="ECO:0000313" key="1">
    <source>
        <dbReference type="EMBL" id="KAK7072968.1"/>
    </source>
</evidence>
<reference evidence="1 2" key="1">
    <citation type="submission" date="2023-11" db="EMBL/GenBank/DDBJ databases">
        <title>Halocaridina rubra genome assembly.</title>
        <authorList>
            <person name="Smith C."/>
        </authorList>
    </citation>
    <scope>NUCLEOTIDE SEQUENCE [LARGE SCALE GENOMIC DNA]</scope>
    <source>
        <strain evidence="1">EP-1</strain>
        <tissue evidence="1">Whole</tissue>
    </source>
</reference>
<organism evidence="1 2">
    <name type="scientific">Halocaridina rubra</name>
    <name type="common">Hawaiian red shrimp</name>
    <dbReference type="NCBI Taxonomy" id="373956"/>
    <lineage>
        <taxon>Eukaryota</taxon>
        <taxon>Metazoa</taxon>
        <taxon>Ecdysozoa</taxon>
        <taxon>Arthropoda</taxon>
        <taxon>Crustacea</taxon>
        <taxon>Multicrustacea</taxon>
        <taxon>Malacostraca</taxon>
        <taxon>Eumalacostraca</taxon>
        <taxon>Eucarida</taxon>
        <taxon>Decapoda</taxon>
        <taxon>Pleocyemata</taxon>
        <taxon>Caridea</taxon>
        <taxon>Atyoidea</taxon>
        <taxon>Atyidae</taxon>
        <taxon>Halocaridina</taxon>
    </lineage>
</organism>
<evidence type="ECO:0000313" key="2">
    <source>
        <dbReference type="Proteomes" id="UP001381693"/>
    </source>
</evidence>
<keyword evidence="2" id="KW-1185">Reference proteome</keyword>
<sequence length="141" mass="16424">MQLRLTERNENSAAVPVLRHGLPFQPRARTVAFLRKTCFGRCDRCPECMPLLTSDRDGARTLDLTSQSRGRYRLIHEQGREKVVTDGWIRFYVTNSLFLLRARTVAFFRRTCFGRCNRYPECMPLLTSLQAATESQFHDIH</sequence>
<dbReference type="Proteomes" id="UP001381693">
    <property type="component" value="Unassembled WGS sequence"/>
</dbReference>